<evidence type="ECO:0000256" key="2">
    <source>
        <dbReference type="ARBA" id="ARBA00022737"/>
    </source>
</evidence>
<evidence type="ECO:0000256" key="1">
    <source>
        <dbReference type="ARBA" id="ARBA00022723"/>
    </source>
</evidence>
<feature type="domain" description="C3H1-type" evidence="8">
    <location>
        <begin position="1905"/>
        <end position="1934"/>
    </location>
</feature>
<dbReference type="PROSITE" id="PS50103">
    <property type="entry name" value="ZF_C3H1"/>
    <property type="match status" value="3"/>
</dbReference>
<feature type="compositionally biased region" description="Polar residues" evidence="7">
    <location>
        <begin position="1487"/>
        <end position="1502"/>
    </location>
</feature>
<feature type="compositionally biased region" description="Basic residues" evidence="7">
    <location>
        <begin position="1"/>
        <end position="11"/>
    </location>
</feature>
<dbReference type="FunFam" id="4.10.1000.10:FF:000008">
    <property type="entry name" value="zinc finger CCCH domain-containing protein 3"/>
    <property type="match status" value="1"/>
</dbReference>
<dbReference type="InParanoid" id="A0A1Q3CN98"/>
<keyword evidence="10" id="KW-1185">Reference proteome</keyword>
<feature type="zinc finger region" description="C3H1-type" evidence="6">
    <location>
        <begin position="2009"/>
        <end position="2037"/>
    </location>
</feature>
<feature type="region of interest" description="Disordered" evidence="7">
    <location>
        <begin position="1313"/>
        <end position="1339"/>
    </location>
</feature>
<feature type="domain" description="C3H1-type" evidence="8">
    <location>
        <begin position="2009"/>
        <end position="2037"/>
    </location>
</feature>
<keyword evidence="1 6" id="KW-0479">Metal-binding</keyword>
<dbReference type="PANTHER" id="PTHR46156:SF1">
    <property type="entry name" value="ZINC FINGER CCCH DOMAIN-CONTAINING PROTEIN 3"/>
    <property type="match status" value="1"/>
</dbReference>
<comment type="caution">
    <text evidence="9">The sequence shown here is derived from an EMBL/GenBank/DDBJ whole genome shotgun (WGS) entry which is preliminary data.</text>
</comment>
<sequence>MDPPYHHHHRYAPLFVPPQNPNLYGPRTHPPPQQQPFQNPYNPRQSQFIPIQGINPRSHPLNHTHIQDFSLSPPISRRPLFNDPSPPRQQQHHHHHRLIQELWEEGPSTSLYLDHRLSLSPYRSIDKLRHEIESNPRFRDQIHREGDNIFRSRGDDGYHLRQRVAPFGQDSDTSSADVGPALNHCSFSSRGCESNLTAIDGRYRPQVVDDLFRNYGREAVSENQRRSRNRDNVRDARDSFIEMRNEEIGAVKSDYCGSDSVRYGSSRGSREDSHEYNNRTPRKQIKKMSAFLRIQKAKSSYRNREDERSHSSGYVEESKSSGLVSEDQNLDHVEREGSPVELDVSFKSNSLVAKAVVTPSSSKAISDVNLAPRYSKIRKALLSFDKDSSSSQMSKSVKLDCATKVLKNASDSDKDSRQTGIGNVGKNSSQKCSSGTEVSTGKRKIQGSPKGTIHNKVGINVALGTKSIVLDKCNGNAGSTIEGTDLNGRCSNISPGIKDTSKGMVSYKAGSNVDLGRISSFKVAKKKKAVKKIIKPRSQLSSSLSEKKHDEPLKADNSACILPASTQSDKDAMPLEESIATAGITRVPNVKLEPCLGKINVSAEKDKADGSPQTMVSSEVGYGGSCVPKVNGKRKNPSSPLSYSGLEGTKTDEFLVNSDNHIHSVHTISNTVIDLTSSPSEATISDDGTFENVSKQSYENGDSTLHKNAGAIEFLEGLLSMGCNNNSGLLNLEESILVNTCSFTHGMHTSTGNDSIKLQDSFTAFDIGTADTASKQPCTNQADLLVESDIPGESSTALAQVERSGILTLSNLVETRTDNSPIYADFSNHGRGIMLGTDNVCSNLDKIDHGTGDDVCKHLCPDGVTMSLDNDAIDRSPNTMVSVRGIEGDIQNNKNIRKFMTSQLDASSSMISFVHLGSANIVTSTDCLDTTLSLSAKDPCTSEAAVSDLGILYVGLHPCVDEPSVLDKSSSEMKILVSNDVNVSLSGASPENKRTKVSASHYGLSSSTASVINEGPVLANISTSGVVLPTNFNDALVQSEVEVPLSGRDSLCNSGLLPCSERISASPINCSAGGSIEAVGSVRDAYLDDGLKSNLPVVDSCLFLGESVIRRKLSICPSDMVGGQMITAGPVRVGSNHQNDLTVMDSGDVEKMDVGSAAEQVIIPRKTTEHRISSEYQSPDIDERLPGTDCEYDSGLLEKDGFLSVSNCLALPAAGDGISTSNANDELEFPPDTLFYMGSPEISSDAPGIPTLNCKASLCQISREKVSENGKIPDEKIIIEEGSNLSSSTLGMQTTKINLKFDNAMEIDHSVPKKTRPVASKDPMTISGSLNPMSGEIYGRKNRPVPNIYTSSSPFASTASKKTLPSSSIAKARTWHRTGSSSSSSVAGNQAISRTIHTQRPLPKKVAKFANTAYIRKGNSLVRKPDPVAALPHSFCTFSSTVHQLNPLGVGEVKKNTGSNSKPDVSEQSSFLRTGAIASFERPRTPPLTSVTKVPNRATHSSGDCTTSTLVYPHSNSSCEIILDPVRVSEINDATISSEDALRSSELPLNQTGSGGNLESWSELSHENLACSNVKRITYVKRKSNQLIATSNLCVMSVHNASESSDNYYKRSKNQLIRTSMESHINQTVTMSDDASNTECQAAPKLISSRCLSNKRSHKDKVLSKTRKPLKSSLVWTLHSSHLSRDDGSSLHHQVLPHLVPWKRPTCRRSFVQDLATMSSSNSFSTISRKLLLLRKRDTVYTRSPHGFSLRKSKVWSVGGSSLKWSKSIERNSKKANEEATLAVAAAERKKREQNSAGCIISRTKSRSRASRERVFRIGSVRYKMDASGRTLQRISDDESACSAAPTSENNAKKSYVPRRLVIGNDQYIRIGNGNQLVRDPKKRTRVLASEKVRWSLHTARLRLSRKRKYCQFFTRFGKCNKDDGKCPYIHDPSKIAVCTKFLNGLCSNPGCKLTHQVIPERMPDCSYFLQGLCTNNHCPYRHVHVNPNASNCEEFLRGYCSIGDECQKKHSYICPIFEATGSCPQGSKCKLHHPKTKRKGKKRKRSREQKNTQGRYFGSMHVKISEPGIAVSEKYSFLDHDDHIFEGRNADYISLGVSDEEYGESYDLPSEQTSFFDSDPSDLQLNDIDELIKPVRVMTMDQIFMP</sequence>
<feature type="region of interest" description="Disordered" evidence="7">
    <location>
        <begin position="1"/>
        <end position="43"/>
    </location>
</feature>
<dbReference type="OrthoDB" id="3247158at2759"/>
<dbReference type="GO" id="GO:0003677">
    <property type="term" value="F:DNA binding"/>
    <property type="evidence" value="ECO:0007669"/>
    <property type="project" value="UniProtKB-KW"/>
</dbReference>
<feature type="zinc finger region" description="C3H1-type" evidence="6">
    <location>
        <begin position="1960"/>
        <end position="1986"/>
    </location>
</feature>
<evidence type="ECO:0000313" key="10">
    <source>
        <dbReference type="Proteomes" id="UP000187406"/>
    </source>
</evidence>
<evidence type="ECO:0000256" key="3">
    <source>
        <dbReference type="ARBA" id="ARBA00022771"/>
    </source>
</evidence>
<dbReference type="Proteomes" id="UP000187406">
    <property type="component" value="Unassembled WGS sequence"/>
</dbReference>
<proteinExistence type="predicted"/>
<gene>
    <name evidence="9" type="ORF">CFOL_v3_25109</name>
</gene>
<dbReference type="InterPro" id="IPR000571">
    <property type="entry name" value="Znf_CCCH"/>
</dbReference>
<accession>A0A1Q3CN98</accession>
<keyword evidence="2" id="KW-0677">Repeat</keyword>
<keyword evidence="4 6" id="KW-0862">Zinc</keyword>
<organism evidence="9 10">
    <name type="scientific">Cephalotus follicularis</name>
    <name type="common">Albany pitcher plant</name>
    <dbReference type="NCBI Taxonomy" id="3775"/>
    <lineage>
        <taxon>Eukaryota</taxon>
        <taxon>Viridiplantae</taxon>
        <taxon>Streptophyta</taxon>
        <taxon>Embryophyta</taxon>
        <taxon>Tracheophyta</taxon>
        <taxon>Spermatophyta</taxon>
        <taxon>Magnoliopsida</taxon>
        <taxon>eudicotyledons</taxon>
        <taxon>Gunneridae</taxon>
        <taxon>Pentapetalae</taxon>
        <taxon>rosids</taxon>
        <taxon>fabids</taxon>
        <taxon>Oxalidales</taxon>
        <taxon>Cephalotaceae</taxon>
        <taxon>Cephalotus</taxon>
    </lineage>
</organism>
<keyword evidence="5" id="KW-0238">DNA-binding</keyword>
<dbReference type="Gene3D" id="4.10.1000.10">
    <property type="entry name" value="Zinc finger, CCCH-type"/>
    <property type="match status" value="2"/>
</dbReference>
<feature type="compositionally biased region" description="Polar residues" evidence="7">
    <location>
        <begin position="418"/>
        <end position="439"/>
    </location>
</feature>
<evidence type="ECO:0000313" key="9">
    <source>
        <dbReference type="EMBL" id="GAV81655.1"/>
    </source>
</evidence>
<feature type="compositionally biased region" description="Polar residues" evidence="7">
    <location>
        <begin position="1386"/>
        <end position="1398"/>
    </location>
</feature>
<name>A0A1Q3CN98_CEPFO</name>
<dbReference type="FunCoup" id="A0A1Q3CN98">
    <property type="interactions" value="612"/>
</dbReference>
<keyword evidence="3 6" id="KW-0863">Zinc-finger</keyword>
<dbReference type="PANTHER" id="PTHR46156">
    <property type="entry name" value="CCCH ZINGC FINGER"/>
    <property type="match status" value="1"/>
</dbReference>
<protein>
    <recommendedName>
        <fullName evidence="8">C3H1-type domain-containing protein</fullName>
    </recommendedName>
</protein>
<feature type="region of interest" description="Disordered" evidence="7">
    <location>
        <begin position="1367"/>
        <end position="1399"/>
    </location>
</feature>
<reference evidence="10" key="1">
    <citation type="submission" date="2016-04" db="EMBL/GenBank/DDBJ databases">
        <title>Cephalotus genome sequencing.</title>
        <authorList>
            <person name="Fukushima K."/>
            <person name="Hasebe M."/>
            <person name="Fang X."/>
        </authorList>
    </citation>
    <scope>NUCLEOTIDE SEQUENCE [LARGE SCALE GENOMIC DNA]</scope>
    <source>
        <strain evidence="10">cv. St1</strain>
    </source>
</reference>
<feature type="compositionally biased region" description="Basic and acidic residues" evidence="7">
    <location>
        <begin position="268"/>
        <end position="277"/>
    </location>
</feature>
<dbReference type="GO" id="GO:0005634">
    <property type="term" value="C:nucleus"/>
    <property type="evidence" value="ECO:0007669"/>
    <property type="project" value="TreeGrafter"/>
</dbReference>
<evidence type="ECO:0000256" key="4">
    <source>
        <dbReference type="ARBA" id="ARBA00022833"/>
    </source>
</evidence>
<evidence type="ECO:0000256" key="6">
    <source>
        <dbReference type="PROSITE-ProRule" id="PRU00723"/>
    </source>
</evidence>
<dbReference type="FunFam" id="4.10.1000.10:FF:000022">
    <property type="entry name" value="Zinc finger CCCH domain-containing protein 7"/>
    <property type="match status" value="1"/>
</dbReference>
<evidence type="ECO:0000259" key="8">
    <source>
        <dbReference type="PROSITE" id="PS50103"/>
    </source>
</evidence>
<feature type="compositionally biased region" description="Basic and acidic residues" evidence="7">
    <location>
        <begin position="545"/>
        <end position="554"/>
    </location>
</feature>
<dbReference type="EMBL" id="BDDD01002460">
    <property type="protein sequence ID" value="GAV81655.1"/>
    <property type="molecule type" value="Genomic_DNA"/>
</dbReference>
<dbReference type="STRING" id="3775.A0A1Q3CN98"/>
<feature type="zinc finger region" description="C3H1-type" evidence="6">
    <location>
        <begin position="1905"/>
        <end position="1934"/>
    </location>
</feature>
<dbReference type="GO" id="GO:0008270">
    <property type="term" value="F:zinc ion binding"/>
    <property type="evidence" value="ECO:0007669"/>
    <property type="project" value="UniProtKB-KW"/>
</dbReference>
<dbReference type="SMART" id="SM00356">
    <property type="entry name" value="ZnF_C3H1"/>
    <property type="match status" value="5"/>
</dbReference>
<evidence type="ECO:0000256" key="5">
    <source>
        <dbReference type="ARBA" id="ARBA00023125"/>
    </source>
</evidence>
<feature type="region of interest" description="Disordered" evidence="7">
    <location>
        <begin position="76"/>
        <end position="96"/>
    </location>
</feature>
<feature type="domain" description="C3H1-type" evidence="8">
    <location>
        <begin position="1960"/>
        <end position="1986"/>
    </location>
</feature>
<feature type="region of interest" description="Disordered" evidence="7">
    <location>
        <begin position="1477"/>
        <end position="1502"/>
    </location>
</feature>
<feature type="region of interest" description="Disordered" evidence="7">
    <location>
        <begin position="261"/>
        <end position="337"/>
    </location>
</feature>
<feature type="compositionally biased region" description="Basic residues" evidence="7">
    <location>
        <begin position="2030"/>
        <end position="2048"/>
    </location>
</feature>
<evidence type="ECO:0000256" key="7">
    <source>
        <dbReference type="SAM" id="MobiDB-lite"/>
    </source>
</evidence>
<feature type="region of interest" description="Disordered" evidence="7">
    <location>
        <begin position="409"/>
        <end position="452"/>
    </location>
</feature>
<feature type="region of interest" description="Disordered" evidence="7">
    <location>
        <begin position="2028"/>
        <end position="2054"/>
    </location>
</feature>
<feature type="region of interest" description="Disordered" evidence="7">
    <location>
        <begin position="538"/>
        <end position="558"/>
    </location>
</feature>